<accession>A0ACD5WLV2</accession>
<dbReference type="Proteomes" id="UP001732700">
    <property type="component" value="Chromosome 4C"/>
</dbReference>
<protein>
    <submittedName>
        <fullName evidence="1">Uncharacterized protein</fullName>
    </submittedName>
</protein>
<reference evidence="1" key="1">
    <citation type="submission" date="2021-05" db="EMBL/GenBank/DDBJ databases">
        <authorList>
            <person name="Scholz U."/>
            <person name="Mascher M."/>
            <person name="Fiebig A."/>
        </authorList>
    </citation>
    <scope>NUCLEOTIDE SEQUENCE [LARGE SCALE GENOMIC DNA]</scope>
</reference>
<organism evidence="1 2">
    <name type="scientific">Avena sativa</name>
    <name type="common">Oat</name>
    <dbReference type="NCBI Taxonomy" id="4498"/>
    <lineage>
        <taxon>Eukaryota</taxon>
        <taxon>Viridiplantae</taxon>
        <taxon>Streptophyta</taxon>
        <taxon>Embryophyta</taxon>
        <taxon>Tracheophyta</taxon>
        <taxon>Spermatophyta</taxon>
        <taxon>Magnoliopsida</taxon>
        <taxon>Liliopsida</taxon>
        <taxon>Poales</taxon>
        <taxon>Poaceae</taxon>
        <taxon>BOP clade</taxon>
        <taxon>Pooideae</taxon>
        <taxon>Poodae</taxon>
        <taxon>Poeae</taxon>
        <taxon>Poeae Chloroplast Group 1 (Aveneae type)</taxon>
        <taxon>Aveninae</taxon>
        <taxon>Avena</taxon>
    </lineage>
</organism>
<evidence type="ECO:0000313" key="2">
    <source>
        <dbReference type="Proteomes" id="UP001732700"/>
    </source>
</evidence>
<evidence type="ECO:0000313" key="1">
    <source>
        <dbReference type="EnsemblPlants" id="AVESA.00010b.r2.4CG1251740.1.CDS.1"/>
    </source>
</evidence>
<dbReference type="EnsemblPlants" id="AVESA.00010b.r2.4CG1251740.1">
    <property type="protein sequence ID" value="AVESA.00010b.r2.4CG1251740.1.CDS.1"/>
    <property type="gene ID" value="AVESA.00010b.r2.4CG1251740"/>
</dbReference>
<sequence length="479" mass="51816">MDMASRNKAYLLFPFPSQGHLAAFTSLACLLHRVAPSATVTLVSTARNVAALSAMAPPWLAFHSLPFSPSDHGLPAHAESTDALPIADMVTLFEAFESLQPAFDAYVQAMVAANASVVVVSDLFVAWAAGVARRHGCSHAFFTTCGAFGTAIMRTLWENTPLSVTPAGHVSVAVPPGFPDGILLLHTTQISGLLLRADGQDRWSAFYRRQIAHSGTTDGVLVNTVEELEPTGLAMLRSSLHNVVPVWPVGPLIRAAASSPDNDGIITWLDSQPIKSVLYISFGSQNSITQAQMARLAMALERTRRPFVWAIRPPVGLAADVAGGEWLPEGFDERARHMSRGLVVRCWAPQVRILAHHATGAFLSHCGWNSVLESLAHGVPLIGWPLAADQFYNVEMLARKECGVCVEVARGNTEDDVPKVESVAELVETVMGKTAKAAEMRMHVENVSEQMRDTFREDGGSSMKSMTMFLEATRGRMHS</sequence>
<keyword evidence="2" id="KW-1185">Reference proteome</keyword>
<name>A0ACD5WLV2_AVESA</name>
<proteinExistence type="predicted"/>
<reference evidence="1" key="2">
    <citation type="submission" date="2025-09" db="UniProtKB">
        <authorList>
            <consortium name="EnsemblPlants"/>
        </authorList>
    </citation>
    <scope>IDENTIFICATION</scope>
</reference>